<sequence length="53" mass="5992">MTGGKDRSYAKVLAATDKNRNNFSIWVIDRVLSGAVRDGNIDLRDCTENKHIR</sequence>
<proteinExistence type="predicted"/>
<name>A0A0E9PG53_ANGAN</name>
<protein>
    <submittedName>
        <fullName evidence="1">Uncharacterized protein</fullName>
    </submittedName>
</protein>
<reference evidence="1" key="2">
    <citation type="journal article" date="2015" name="Fish Shellfish Immunol.">
        <title>Early steps in the European eel (Anguilla anguilla)-Vibrio vulnificus interaction in the gills: Role of the RtxA13 toxin.</title>
        <authorList>
            <person name="Callol A."/>
            <person name="Pajuelo D."/>
            <person name="Ebbesson L."/>
            <person name="Teles M."/>
            <person name="MacKenzie S."/>
            <person name="Amaro C."/>
        </authorList>
    </citation>
    <scope>NUCLEOTIDE SEQUENCE</scope>
</reference>
<accession>A0A0E9PG53</accession>
<evidence type="ECO:0000313" key="1">
    <source>
        <dbReference type="EMBL" id="JAH03519.1"/>
    </source>
</evidence>
<dbReference type="EMBL" id="GBXM01105058">
    <property type="protein sequence ID" value="JAH03519.1"/>
    <property type="molecule type" value="Transcribed_RNA"/>
</dbReference>
<reference evidence="1" key="1">
    <citation type="submission" date="2014-11" db="EMBL/GenBank/DDBJ databases">
        <authorList>
            <person name="Amaro Gonzalez C."/>
        </authorList>
    </citation>
    <scope>NUCLEOTIDE SEQUENCE</scope>
</reference>
<organism evidence="1">
    <name type="scientific">Anguilla anguilla</name>
    <name type="common">European freshwater eel</name>
    <name type="synonym">Muraena anguilla</name>
    <dbReference type="NCBI Taxonomy" id="7936"/>
    <lineage>
        <taxon>Eukaryota</taxon>
        <taxon>Metazoa</taxon>
        <taxon>Chordata</taxon>
        <taxon>Craniata</taxon>
        <taxon>Vertebrata</taxon>
        <taxon>Euteleostomi</taxon>
        <taxon>Actinopterygii</taxon>
        <taxon>Neopterygii</taxon>
        <taxon>Teleostei</taxon>
        <taxon>Anguilliformes</taxon>
        <taxon>Anguillidae</taxon>
        <taxon>Anguilla</taxon>
    </lineage>
</organism>
<dbReference type="AlphaFoldDB" id="A0A0E9PG53"/>